<dbReference type="PANTHER" id="PTHR43133">
    <property type="entry name" value="RNA POLYMERASE ECF-TYPE SIGMA FACTO"/>
    <property type="match status" value="1"/>
</dbReference>
<dbReference type="Proteomes" id="UP000003416">
    <property type="component" value="Unassembled WGS sequence"/>
</dbReference>
<dbReference type="GO" id="GO:0003677">
    <property type="term" value="F:DNA binding"/>
    <property type="evidence" value="ECO:0007669"/>
    <property type="project" value="InterPro"/>
</dbReference>
<dbReference type="eggNOG" id="COG1595">
    <property type="taxonomic scope" value="Bacteria"/>
</dbReference>
<accession>F3PTY3</accession>
<evidence type="ECO:0000256" key="2">
    <source>
        <dbReference type="ARBA" id="ARBA00023015"/>
    </source>
</evidence>
<feature type="domain" description="RNA polymerase sigma-70 region 2" evidence="5">
    <location>
        <begin position="13"/>
        <end position="78"/>
    </location>
</feature>
<dbReference type="InterPro" id="IPR014284">
    <property type="entry name" value="RNA_pol_sigma-70_dom"/>
</dbReference>
<dbReference type="InterPro" id="IPR013249">
    <property type="entry name" value="RNA_pol_sigma70_r4_t2"/>
</dbReference>
<dbReference type="InterPro" id="IPR039425">
    <property type="entry name" value="RNA_pol_sigma-70-like"/>
</dbReference>
<evidence type="ECO:0000256" key="1">
    <source>
        <dbReference type="ARBA" id="ARBA00010641"/>
    </source>
</evidence>
<evidence type="ECO:0000313" key="7">
    <source>
        <dbReference type="EMBL" id="EGF56428.1"/>
    </source>
</evidence>
<protein>
    <submittedName>
        <fullName evidence="7">RNA polymerase sigma-70 factor</fullName>
    </submittedName>
</protein>
<keyword evidence="4" id="KW-0804">Transcription</keyword>
<dbReference type="Pfam" id="PF04542">
    <property type="entry name" value="Sigma70_r2"/>
    <property type="match status" value="1"/>
</dbReference>
<evidence type="ECO:0000256" key="4">
    <source>
        <dbReference type="ARBA" id="ARBA00023163"/>
    </source>
</evidence>
<dbReference type="AlphaFoldDB" id="F3PTY3"/>
<evidence type="ECO:0000256" key="3">
    <source>
        <dbReference type="ARBA" id="ARBA00023082"/>
    </source>
</evidence>
<keyword evidence="2" id="KW-0805">Transcription regulation</keyword>
<dbReference type="InterPro" id="IPR007627">
    <property type="entry name" value="RNA_pol_sigma70_r2"/>
</dbReference>
<feature type="domain" description="RNA polymerase sigma factor 70 region 4 type 2" evidence="6">
    <location>
        <begin position="119"/>
        <end position="167"/>
    </location>
</feature>
<comment type="similarity">
    <text evidence="1">Belongs to the sigma-70 factor family. ECF subfamily.</text>
</comment>
<dbReference type="InterPro" id="IPR014327">
    <property type="entry name" value="RNA_pol_sigma70_bacteroid"/>
</dbReference>
<evidence type="ECO:0000313" key="8">
    <source>
        <dbReference type="Proteomes" id="UP000003416"/>
    </source>
</evidence>
<dbReference type="GeneID" id="86049758"/>
<gene>
    <name evidence="7" type="ORF">HMPREF9446_02203</name>
</gene>
<evidence type="ECO:0000259" key="5">
    <source>
        <dbReference type="Pfam" id="PF04542"/>
    </source>
</evidence>
<dbReference type="Gene3D" id="1.10.1740.10">
    <property type="match status" value="1"/>
</dbReference>
<organism evidence="7 8">
    <name type="scientific">Bacteroides fluxus YIT 12057</name>
    <dbReference type="NCBI Taxonomy" id="763034"/>
    <lineage>
        <taxon>Bacteria</taxon>
        <taxon>Pseudomonadati</taxon>
        <taxon>Bacteroidota</taxon>
        <taxon>Bacteroidia</taxon>
        <taxon>Bacteroidales</taxon>
        <taxon>Bacteroidaceae</taxon>
        <taxon>Bacteroides</taxon>
    </lineage>
</organism>
<dbReference type="GO" id="GO:0016987">
    <property type="term" value="F:sigma factor activity"/>
    <property type="evidence" value="ECO:0007669"/>
    <property type="project" value="UniProtKB-KW"/>
</dbReference>
<dbReference type="NCBIfam" id="TIGR02937">
    <property type="entry name" value="sigma70-ECF"/>
    <property type="match status" value="1"/>
</dbReference>
<keyword evidence="3" id="KW-0731">Sigma factor</keyword>
<dbReference type="PANTHER" id="PTHR43133:SF46">
    <property type="entry name" value="RNA POLYMERASE SIGMA-70 FACTOR ECF SUBFAMILY"/>
    <property type="match status" value="1"/>
</dbReference>
<dbReference type="RefSeq" id="WP_009125462.1">
    <property type="nucleotide sequence ID" value="NZ_GL882637.1"/>
</dbReference>
<sequence length="205" mass="24418">MSVLERKNTFNEIYTAYYRRSFLFVRSYIHDPMTSEDIASESLIKLWQYLPDHPEINIELFLLTILKNKALDYLRHEQTKQRALKHLEETHQRELDLRISSLQNCDPDQIFSKEILYLINQTLDSLPERTRSIFKMNRFENLTNREIADKIGLSVKDVEYHMSKSLKILRIALKDYLPVLAFFSNDAFQRILSLINPVFTDNLMK</sequence>
<dbReference type="NCBIfam" id="TIGR02985">
    <property type="entry name" value="Sig70_bacteroi1"/>
    <property type="match status" value="1"/>
</dbReference>
<dbReference type="EMBL" id="AFBN01000040">
    <property type="protein sequence ID" value="EGF56428.1"/>
    <property type="molecule type" value="Genomic_DNA"/>
</dbReference>
<keyword evidence="8" id="KW-1185">Reference proteome</keyword>
<dbReference type="SUPFAM" id="SSF88659">
    <property type="entry name" value="Sigma3 and sigma4 domains of RNA polymerase sigma factors"/>
    <property type="match status" value="1"/>
</dbReference>
<dbReference type="InterPro" id="IPR036388">
    <property type="entry name" value="WH-like_DNA-bd_sf"/>
</dbReference>
<evidence type="ECO:0000259" key="6">
    <source>
        <dbReference type="Pfam" id="PF08281"/>
    </source>
</evidence>
<proteinExistence type="inferred from homology"/>
<dbReference type="SUPFAM" id="SSF88946">
    <property type="entry name" value="Sigma2 domain of RNA polymerase sigma factors"/>
    <property type="match status" value="1"/>
</dbReference>
<reference evidence="7 8" key="1">
    <citation type="submission" date="2011-02" db="EMBL/GenBank/DDBJ databases">
        <authorList>
            <person name="Weinstock G."/>
            <person name="Sodergren E."/>
            <person name="Clifton S."/>
            <person name="Fulton L."/>
            <person name="Fulton B."/>
            <person name="Courtney L."/>
            <person name="Fronick C."/>
            <person name="Harrison M."/>
            <person name="Strong C."/>
            <person name="Farmer C."/>
            <person name="Delahaunty K."/>
            <person name="Markovic C."/>
            <person name="Hall O."/>
            <person name="Minx P."/>
            <person name="Tomlinson C."/>
            <person name="Mitreva M."/>
            <person name="Hou S."/>
            <person name="Chen J."/>
            <person name="Wollam A."/>
            <person name="Pepin K.H."/>
            <person name="Johnson M."/>
            <person name="Bhonagiri V."/>
            <person name="Zhang X."/>
            <person name="Suruliraj S."/>
            <person name="Warren W."/>
            <person name="Chinwalla A."/>
            <person name="Mardis E.R."/>
            <person name="Wilson R.K."/>
        </authorList>
    </citation>
    <scope>NUCLEOTIDE SEQUENCE [LARGE SCALE GENOMIC DNA]</scope>
    <source>
        <strain evidence="7 8">YIT 12057</strain>
    </source>
</reference>
<dbReference type="InterPro" id="IPR013324">
    <property type="entry name" value="RNA_pol_sigma_r3/r4-like"/>
</dbReference>
<dbReference type="Pfam" id="PF08281">
    <property type="entry name" value="Sigma70_r4_2"/>
    <property type="match status" value="1"/>
</dbReference>
<dbReference type="InterPro" id="IPR013325">
    <property type="entry name" value="RNA_pol_sigma_r2"/>
</dbReference>
<dbReference type="HOGENOM" id="CLU_047691_4_0_10"/>
<name>F3PTY3_9BACE</name>
<dbReference type="GO" id="GO:0006352">
    <property type="term" value="P:DNA-templated transcription initiation"/>
    <property type="evidence" value="ECO:0007669"/>
    <property type="project" value="InterPro"/>
</dbReference>
<dbReference type="Gene3D" id="1.10.10.10">
    <property type="entry name" value="Winged helix-like DNA-binding domain superfamily/Winged helix DNA-binding domain"/>
    <property type="match status" value="1"/>
</dbReference>
<comment type="caution">
    <text evidence="7">The sequence shown here is derived from an EMBL/GenBank/DDBJ whole genome shotgun (WGS) entry which is preliminary data.</text>
</comment>
<dbReference type="STRING" id="763034.HMPREF9446_02203"/>